<dbReference type="Proteomes" id="UP001148838">
    <property type="component" value="Unassembled WGS sequence"/>
</dbReference>
<sequence length="392" mass="44763">MGWVRIMVQARSKPTPFDVVVFNQDMMGSWESFLQKKYLRKYSFLTRPIRGRHSAVRKIRHKTTGKLADLSREREKVGLQMNPTKTKAMTNDIETPIMIDGTHIQYCKQYVYLGQEVSLTEKRDKEIRRRIDIAWGKFWGLKFLLLDKCVSGLVLRTLKDDGEGHMYQFEIRNPGPEMTESKVISKNSFATMATEFFVIVLSGKREDLILLGYFTTLYQHLGYLASEWNEGDNAGEMSPGSSTENYPAFAHIGLRENPGKNLNQTSPNLSDVADSTNTKPNTTNVKYTFDECQLIRELPNALYEIKYTSTNQKKHTITDVEKPVILPGRPVSKPNNNGLSSTLMPPLSHSTPHHSSATLLHVVRHYPRSSPDYSSTRPCSDWVIRDPITDNR</sequence>
<comment type="caution">
    <text evidence="2">The sequence shown here is derived from an EMBL/GenBank/DDBJ whole genome shotgun (WGS) entry which is preliminary data.</text>
</comment>
<keyword evidence="3" id="KW-1185">Reference proteome</keyword>
<evidence type="ECO:0000313" key="2">
    <source>
        <dbReference type="EMBL" id="KAJ4438882.1"/>
    </source>
</evidence>
<accession>A0ABQ8SXD9</accession>
<proteinExistence type="predicted"/>
<gene>
    <name evidence="2" type="ORF">ANN_14835</name>
</gene>
<protein>
    <submittedName>
        <fullName evidence="2">Uncharacterized protein</fullName>
    </submittedName>
</protein>
<feature type="compositionally biased region" description="Low complexity" evidence="1">
    <location>
        <begin position="343"/>
        <end position="354"/>
    </location>
</feature>
<feature type="region of interest" description="Disordered" evidence="1">
    <location>
        <begin position="257"/>
        <end position="277"/>
    </location>
</feature>
<feature type="compositionally biased region" description="Polar residues" evidence="1">
    <location>
        <begin position="333"/>
        <end position="342"/>
    </location>
</feature>
<reference evidence="2 3" key="1">
    <citation type="journal article" date="2022" name="Allergy">
        <title>Genome assembly and annotation of Periplaneta americana reveal a comprehensive cockroach allergen profile.</title>
        <authorList>
            <person name="Wang L."/>
            <person name="Xiong Q."/>
            <person name="Saelim N."/>
            <person name="Wang L."/>
            <person name="Nong W."/>
            <person name="Wan A.T."/>
            <person name="Shi M."/>
            <person name="Liu X."/>
            <person name="Cao Q."/>
            <person name="Hui J.H.L."/>
            <person name="Sookrung N."/>
            <person name="Leung T.F."/>
            <person name="Tungtrongchitr A."/>
            <person name="Tsui S.K.W."/>
        </authorList>
    </citation>
    <scope>NUCLEOTIDE SEQUENCE [LARGE SCALE GENOMIC DNA]</scope>
    <source>
        <strain evidence="2">PWHHKU_190912</strain>
    </source>
</reference>
<organism evidence="2 3">
    <name type="scientific">Periplaneta americana</name>
    <name type="common">American cockroach</name>
    <name type="synonym">Blatta americana</name>
    <dbReference type="NCBI Taxonomy" id="6978"/>
    <lineage>
        <taxon>Eukaryota</taxon>
        <taxon>Metazoa</taxon>
        <taxon>Ecdysozoa</taxon>
        <taxon>Arthropoda</taxon>
        <taxon>Hexapoda</taxon>
        <taxon>Insecta</taxon>
        <taxon>Pterygota</taxon>
        <taxon>Neoptera</taxon>
        <taxon>Polyneoptera</taxon>
        <taxon>Dictyoptera</taxon>
        <taxon>Blattodea</taxon>
        <taxon>Blattoidea</taxon>
        <taxon>Blattidae</taxon>
        <taxon>Blattinae</taxon>
        <taxon>Periplaneta</taxon>
    </lineage>
</organism>
<evidence type="ECO:0000256" key="1">
    <source>
        <dbReference type="SAM" id="MobiDB-lite"/>
    </source>
</evidence>
<dbReference type="EMBL" id="JAJSOF020000019">
    <property type="protein sequence ID" value="KAJ4438882.1"/>
    <property type="molecule type" value="Genomic_DNA"/>
</dbReference>
<feature type="compositionally biased region" description="Polar residues" evidence="1">
    <location>
        <begin position="260"/>
        <end position="277"/>
    </location>
</feature>
<feature type="region of interest" description="Disordered" evidence="1">
    <location>
        <begin position="325"/>
        <end position="354"/>
    </location>
</feature>
<name>A0ABQ8SXD9_PERAM</name>
<evidence type="ECO:0000313" key="3">
    <source>
        <dbReference type="Proteomes" id="UP001148838"/>
    </source>
</evidence>